<dbReference type="Proteomes" id="UP000192445">
    <property type="component" value="Chromosome"/>
</dbReference>
<dbReference type="SMART" id="SM00093">
    <property type="entry name" value="SERPIN"/>
    <property type="match status" value="1"/>
</dbReference>
<dbReference type="Gene3D" id="3.30.497.10">
    <property type="entry name" value="Antithrombin, subunit I, domain 2"/>
    <property type="match status" value="1"/>
</dbReference>
<proteinExistence type="inferred from homology"/>
<evidence type="ECO:0000256" key="1">
    <source>
        <dbReference type="RuleBase" id="RU000411"/>
    </source>
</evidence>
<comment type="similarity">
    <text evidence="1">Belongs to the serpin family.</text>
</comment>
<dbReference type="PANTHER" id="PTHR11461">
    <property type="entry name" value="SERINE PROTEASE INHIBITOR, SERPIN"/>
    <property type="match status" value="1"/>
</dbReference>
<dbReference type="InterPro" id="IPR023796">
    <property type="entry name" value="Serpin_dom"/>
</dbReference>
<reference evidence="3 4" key="1">
    <citation type="submission" date="2017-03" db="EMBL/GenBank/DDBJ databases">
        <title>Complete Genome Sequence of a natural compounds producer, Streptomyces violaceus S21.</title>
        <authorList>
            <person name="Zhong C."/>
            <person name="Zhao Z."/>
            <person name="Fu J."/>
            <person name="Zong G."/>
            <person name="Qin R."/>
            <person name="Cao G."/>
        </authorList>
    </citation>
    <scope>NUCLEOTIDE SEQUENCE [LARGE SCALE GENOMIC DNA]</scope>
    <source>
        <strain evidence="3 4">S21</strain>
    </source>
</reference>
<dbReference type="Pfam" id="PF00079">
    <property type="entry name" value="Serpin"/>
    <property type="match status" value="1"/>
</dbReference>
<evidence type="ECO:0000259" key="2">
    <source>
        <dbReference type="SMART" id="SM00093"/>
    </source>
</evidence>
<sequence length="408" mass="41905">MCGILVAVQPNHDVIYVQGAVVTDVSVTGAESAAATTGAIQYLAERWIRKGMAAAPDRGEGGGGAGRSAPGFVCSPAGLWLALAAVAAGARGDTAAELRALLGTAGREAAPVATAVARELARTGALGVATRVWSRVPVHRAYQEALPDVPFGPMDPAAVDAWVREATGGLIERLPLEITDDTLLALVNVLALKARWESPFEGWLTQDRPFTDASGTTVPVPTMVKPVPLADAWTVGGAYVVELRCVAEAGGAPGARVRFVLGEPGAGADRVLPAGWAPRGAGAPLDTDRVTVGLPRLALRTRVPVTRQLGALGIRLALTDDADFSGLSPRPLLISDVVQEAVLKVAEEGVEAAAVTVVAMAPAGAAPRPERVKHIAFDRPFGVVVLAGADDVPLFTAWQADAPEGPAA</sequence>
<dbReference type="PANTHER" id="PTHR11461:SF211">
    <property type="entry name" value="GH10112P-RELATED"/>
    <property type="match status" value="1"/>
</dbReference>
<dbReference type="SUPFAM" id="SSF56574">
    <property type="entry name" value="Serpins"/>
    <property type="match status" value="1"/>
</dbReference>
<dbReference type="AlphaFoldDB" id="A0A1V0U8X7"/>
<accession>A0A1V0U8X7</accession>
<dbReference type="InterPro" id="IPR036186">
    <property type="entry name" value="Serpin_sf"/>
</dbReference>
<protein>
    <submittedName>
        <fullName evidence="3">Serine protease</fullName>
    </submittedName>
</protein>
<organism evidence="3 4">
    <name type="scientific">Streptomyces violaceoruber</name>
    <dbReference type="NCBI Taxonomy" id="1935"/>
    <lineage>
        <taxon>Bacteria</taxon>
        <taxon>Bacillati</taxon>
        <taxon>Actinomycetota</taxon>
        <taxon>Actinomycetes</taxon>
        <taxon>Kitasatosporales</taxon>
        <taxon>Streptomycetaceae</taxon>
        <taxon>Streptomyces</taxon>
        <taxon>Streptomyces violaceoruber group</taxon>
    </lineage>
</organism>
<dbReference type="GO" id="GO:0006508">
    <property type="term" value="P:proteolysis"/>
    <property type="evidence" value="ECO:0007669"/>
    <property type="project" value="UniProtKB-KW"/>
</dbReference>
<gene>
    <name evidence="3" type="ORF">B1H20_08580</name>
</gene>
<dbReference type="InterPro" id="IPR042185">
    <property type="entry name" value="Serpin_sf_2"/>
</dbReference>
<dbReference type="STRING" id="1935.B1H20_08580"/>
<dbReference type="KEGG" id="svu:B1H20_08580"/>
<evidence type="ECO:0000313" key="4">
    <source>
        <dbReference type="Proteomes" id="UP000192445"/>
    </source>
</evidence>
<evidence type="ECO:0000313" key="3">
    <source>
        <dbReference type="EMBL" id="ARF61458.1"/>
    </source>
</evidence>
<dbReference type="GO" id="GO:0004867">
    <property type="term" value="F:serine-type endopeptidase inhibitor activity"/>
    <property type="evidence" value="ECO:0007669"/>
    <property type="project" value="InterPro"/>
</dbReference>
<dbReference type="InterPro" id="IPR000215">
    <property type="entry name" value="Serpin_fam"/>
</dbReference>
<dbReference type="EMBL" id="CP020570">
    <property type="protein sequence ID" value="ARF61458.1"/>
    <property type="molecule type" value="Genomic_DNA"/>
</dbReference>
<dbReference type="GO" id="GO:0005615">
    <property type="term" value="C:extracellular space"/>
    <property type="evidence" value="ECO:0007669"/>
    <property type="project" value="InterPro"/>
</dbReference>
<name>A0A1V0U8X7_STRVN</name>
<feature type="domain" description="Serpin" evidence="2">
    <location>
        <begin position="67"/>
        <end position="402"/>
    </location>
</feature>
<keyword evidence="3" id="KW-0378">Hydrolase</keyword>
<keyword evidence="3" id="KW-0645">Protease</keyword>
<dbReference type="GO" id="GO:0008233">
    <property type="term" value="F:peptidase activity"/>
    <property type="evidence" value="ECO:0007669"/>
    <property type="project" value="UniProtKB-KW"/>
</dbReference>
<dbReference type="InterPro" id="IPR042178">
    <property type="entry name" value="Serpin_sf_1"/>
</dbReference>
<dbReference type="Gene3D" id="2.30.39.10">
    <property type="entry name" value="Alpha-1-antitrypsin, domain 1"/>
    <property type="match status" value="1"/>
</dbReference>